<gene>
    <name evidence="1" type="ORF">NCTC10821_03885</name>
</gene>
<organism evidence="1 2">
    <name type="scientific">Mycolicibacterium tokaiense</name>
    <dbReference type="NCBI Taxonomy" id="39695"/>
    <lineage>
        <taxon>Bacteria</taxon>
        <taxon>Bacillati</taxon>
        <taxon>Actinomycetota</taxon>
        <taxon>Actinomycetes</taxon>
        <taxon>Mycobacteriales</taxon>
        <taxon>Mycobacteriaceae</taxon>
        <taxon>Mycolicibacterium</taxon>
    </lineage>
</organism>
<protein>
    <submittedName>
        <fullName evidence="1">Conserved exported protein of uncharacterized function</fullName>
    </submittedName>
</protein>
<name>A0A378TL74_9MYCO</name>
<reference evidence="1 2" key="1">
    <citation type="submission" date="2018-06" db="EMBL/GenBank/DDBJ databases">
        <authorList>
            <consortium name="Pathogen Informatics"/>
            <person name="Doyle S."/>
        </authorList>
    </citation>
    <scope>NUCLEOTIDE SEQUENCE [LARGE SCALE GENOMIC DNA]</scope>
    <source>
        <strain evidence="1 2">NCTC10821</strain>
    </source>
</reference>
<dbReference type="EMBL" id="UGQT01000001">
    <property type="protein sequence ID" value="STZ60346.1"/>
    <property type="molecule type" value="Genomic_DNA"/>
</dbReference>
<evidence type="ECO:0000313" key="2">
    <source>
        <dbReference type="Proteomes" id="UP000254978"/>
    </source>
</evidence>
<accession>A0A378TL74</accession>
<evidence type="ECO:0000313" key="1">
    <source>
        <dbReference type="EMBL" id="STZ60346.1"/>
    </source>
</evidence>
<dbReference type="AlphaFoldDB" id="A0A378TL74"/>
<proteinExistence type="predicted"/>
<keyword evidence="2" id="KW-1185">Reference proteome</keyword>
<dbReference type="Proteomes" id="UP000254978">
    <property type="component" value="Unassembled WGS sequence"/>
</dbReference>
<sequence>MIFEATHVPTAAELTPRFANSVDSAAQVISVVGTGGAGGKLNVNQRIDVGWQVVAAAISAADDSVGMSRAIFKAASDPLPDFAFCARSNPGEGLPPDWA</sequence>